<dbReference type="InterPro" id="IPR029060">
    <property type="entry name" value="PIN-like_dom_sf"/>
</dbReference>
<evidence type="ECO:0000313" key="2">
    <source>
        <dbReference type="EMBL" id="MQO55463.1"/>
    </source>
</evidence>
<feature type="domain" description="PIN" evidence="1">
    <location>
        <begin position="2"/>
        <end position="116"/>
    </location>
</feature>
<evidence type="ECO:0000313" key="3">
    <source>
        <dbReference type="Proteomes" id="UP000358159"/>
    </source>
</evidence>
<dbReference type="InterPro" id="IPR002716">
    <property type="entry name" value="PIN_dom"/>
</dbReference>
<dbReference type="PANTHER" id="PTHR34610:SF3">
    <property type="entry name" value="SSL7007 PROTEIN"/>
    <property type="match status" value="1"/>
</dbReference>
<protein>
    <submittedName>
        <fullName evidence="2">Putative toxin-antitoxin system toxin component, PIN family</fullName>
    </submittedName>
</protein>
<dbReference type="RefSeq" id="WP_153094021.1">
    <property type="nucleotide sequence ID" value="NZ_VZAK01000083.1"/>
</dbReference>
<reference evidence="2 3" key="1">
    <citation type="submission" date="2019-09" db="EMBL/GenBank/DDBJ databases">
        <title>Distinct polysaccharide growth profiles of human intestinal Prevotella copri isolates.</title>
        <authorList>
            <person name="Fehlner-Peach H."/>
            <person name="Magnabosco C."/>
            <person name="Raghavan V."/>
            <person name="Scher J.U."/>
            <person name="Tett A."/>
            <person name="Cox L.M."/>
            <person name="Gottsegen C."/>
            <person name="Watters A."/>
            <person name="Wiltshire- Gordon J.D."/>
            <person name="Segata N."/>
            <person name="Bonneau R."/>
            <person name="Littman D.R."/>
        </authorList>
    </citation>
    <scope>NUCLEOTIDE SEQUENCE [LARGE SCALE GENOMIC DNA]</scope>
    <source>
        <strain evidence="2 3">BVe41219</strain>
    </source>
</reference>
<dbReference type="NCBIfam" id="TIGR00305">
    <property type="entry name" value="putative toxin-antitoxin system toxin component, PIN family"/>
    <property type="match status" value="1"/>
</dbReference>
<evidence type="ECO:0000259" key="1">
    <source>
        <dbReference type="SMART" id="SM00670"/>
    </source>
</evidence>
<proteinExistence type="predicted"/>
<dbReference type="AlphaFoldDB" id="A0A6A7VLD0"/>
<gene>
    <name evidence="2" type="ORF">F7D42_07020</name>
</gene>
<comment type="caution">
    <text evidence="2">The sequence shown here is derived from an EMBL/GenBank/DDBJ whole genome shotgun (WGS) entry which is preliminary data.</text>
</comment>
<dbReference type="PANTHER" id="PTHR34610">
    <property type="entry name" value="SSL7007 PROTEIN"/>
    <property type="match status" value="1"/>
</dbReference>
<dbReference type="EMBL" id="VZAZ01000030">
    <property type="protein sequence ID" value="MQO55463.1"/>
    <property type="molecule type" value="Genomic_DNA"/>
</dbReference>
<accession>A0A6A7VLD0</accession>
<organism evidence="2 3">
    <name type="scientific">Segatella copri</name>
    <dbReference type="NCBI Taxonomy" id="165179"/>
    <lineage>
        <taxon>Bacteria</taxon>
        <taxon>Pseudomonadati</taxon>
        <taxon>Bacteroidota</taxon>
        <taxon>Bacteroidia</taxon>
        <taxon>Bacteroidales</taxon>
        <taxon>Prevotellaceae</taxon>
        <taxon>Segatella</taxon>
    </lineage>
</organism>
<dbReference type="SMART" id="SM00670">
    <property type="entry name" value="PINc"/>
    <property type="match status" value="1"/>
</dbReference>
<dbReference type="Proteomes" id="UP000358159">
    <property type="component" value="Unassembled WGS sequence"/>
</dbReference>
<name>A0A6A7VLD0_9BACT</name>
<dbReference type="InterPro" id="IPR002850">
    <property type="entry name" value="PIN_toxin-like"/>
</dbReference>
<dbReference type="SUPFAM" id="SSF88723">
    <property type="entry name" value="PIN domain-like"/>
    <property type="match status" value="1"/>
</dbReference>
<sequence length="135" mass="15678">MVYAVIDTNIIVSSFITKNPSSATRRVINSMLSGKIKPLYNEEILDEYFDVLNRSKFHLSEIRIHELLNFFKQYGIDSSRFPYDGTMPDEDDRVFYEVCLSKEDSFLVTGNLKHFPKEPQVITAAEMMKILDNEL</sequence>
<dbReference type="Pfam" id="PF13470">
    <property type="entry name" value="PIN_3"/>
    <property type="match status" value="1"/>
</dbReference>